<protein>
    <recommendedName>
        <fullName evidence="2">F-box domain-containing protein</fullName>
    </recommendedName>
</protein>
<organism evidence="3 4">
    <name type="scientific">Marchantia polymorpha subsp. ruderalis</name>
    <dbReference type="NCBI Taxonomy" id="1480154"/>
    <lineage>
        <taxon>Eukaryota</taxon>
        <taxon>Viridiplantae</taxon>
        <taxon>Streptophyta</taxon>
        <taxon>Embryophyta</taxon>
        <taxon>Marchantiophyta</taxon>
        <taxon>Marchantiopsida</taxon>
        <taxon>Marchantiidae</taxon>
        <taxon>Marchantiales</taxon>
        <taxon>Marchantiaceae</taxon>
        <taxon>Marchantia</taxon>
    </lineage>
</organism>
<dbReference type="Gene3D" id="3.80.10.10">
    <property type="entry name" value="Ribonuclease Inhibitor"/>
    <property type="match status" value="1"/>
</dbReference>
<dbReference type="SUPFAM" id="SSF52047">
    <property type="entry name" value="RNI-like"/>
    <property type="match status" value="1"/>
</dbReference>
<dbReference type="InterPro" id="IPR001810">
    <property type="entry name" value="F-box_dom"/>
</dbReference>
<dbReference type="SUPFAM" id="SSF81383">
    <property type="entry name" value="F-box domain"/>
    <property type="match status" value="1"/>
</dbReference>
<gene>
    <name evidence="3" type="ORF">Mp_5g21970</name>
</gene>
<name>A0AAF6BKY8_MARPO</name>
<dbReference type="PANTHER" id="PTHR38926">
    <property type="entry name" value="F-BOX DOMAIN CONTAINING PROTEIN, EXPRESSED"/>
    <property type="match status" value="1"/>
</dbReference>
<evidence type="ECO:0000313" key="4">
    <source>
        <dbReference type="Proteomes" id="UP001162541"/>
    </source>
</evidence>
<dbReference type="Pfam" id="PF12937">
    <property type="entry name" value="F-box-like"/>
    <property type="match status" value="1"/>
</dbReference>
<dbReference type="InterPro" id="IPR036047">
    <property type="entry name" value="F-box-like_dom_sf"/>
</dbReference>
<accession>A0AAF6BKY8</accession>
<dbReference type="Proteomes" id="UP001162541">
    <property type="component" value="Chromosome 5"/>
</dbReference>
<dbReference type="EMBL" id="AP019870">
    <property type="protein sequence ID" value="BBN12672.1"/>
    <property type="molecule type" value="Genomic_DNA"/>
</dbReference>
<evidence type="ECO:0000256" key="1">
    <source>
        <dbReference type="SAM" id="MobiDB-lite"/>
    </source>
</evidence>
<dbReference type="InterPro" id="IPR032675">
    <property type="entry name" value="LRR_dom_sf"/>
</dbReference>
<feature type="region of interest" description="Disordered" evidence="1">
    <location>
        <begin position="1"/>
        <end position="20"/>
    </location>
</feature>
<dbReference type="PANTHER" id="PTHR38926:SF5">
    <property type="entry name" value="F-BOX AND LEUCINE-RICH REPEAT PROTEIN 6"/>
    <property type="match status" value="1"/>
</dbReference>
<dbReference type="AlphaFoldDB" id="A0AAF6BKY8"/>
<evidence type="ECO:0000259" key="2">
    <source>
        <dbReference type="Pfam" id="PF12937"/>
    </source>
</evidence>
<proteinExistence type="predicted"/>
<sequence length="350" mass="39745">MSSKFFESLSSSAGGEDTGVGEDEFLARSLASTVWSVELRTQNPASLQVQSRRGEVVAPPQWHSVAMKEDREERPWADLNAEVLAEIFDLLSFEERLTVLPLVCKDWREASLYPASWRNVDLKPWITREVGPVRFRASARELNMDRLVRFVVDRSCGNLRQLHTRFCTGEALDYLAEKCPQLTVLSLCDCGMVQDESAVRLAERCKKIEELDLSDCYEVSSKSIAAFGSKCPQLRHFTRRMVNWNMYKESPPRPRGDMDAFAIAKSMASLKHLDLTSMFSLTDAGLIRIANSCKDLETLDISGCFKVSLAARDLVRSLCPKLTHYIRPMMRKPWCKDLCELIRTFPAENS</sequence>
<dbReference type="Gene3D" id="1.20.1280.50">
    <property type="match status" value="1"/>
</dbReference>
<evidence type="ECO:0000313" key="3">
    <source>
        <dbReference type="EMBL" id="BBN12672.1"/>
    </source>
</evidence>
<reference evidence="4" key="1">
    <citation type="journal article" date="2020" name="Curr. Biol.">
        <title>Chromatin organization in early land plants reveals an ancestral association between H3K27me3, transposons, and constitutive heterochromatin.</title>
        <authorList>
            <person name="Montgomery S.A."/>
            <person name="Tanizawa Y."/>
            <person name="Galik B."/>
            <person name="Wang N."/>
            <person name="Ito T."/>
            <person name="Mochizuki T."/>
            <person name="Akimcheva S."/>
            <person name="Bowman J.L."/>
            <person name="Cognat V."/>
            <person name="Marechal-Drouard L."/>
            <person name="Ekker H."/>
            <person name="Hong S.F."/>
            <person name="Kohchi T."/>
            <person name="Lin S.S."/>
            <person name="Liu L.D."/>
            <person name="Nakamura Y."/>
            <person name="Valeeva L.R."/>
            <person name="Shakirov E.V."/>
            <person name="Shippen D.E."/>
            <person name="Wei W.L."/>
            <person name="Yagura M."/>
            <person name="Yamaoka S."/>
            <person name="Yamato K.T."/>
            <person name="Liu C."/>
            <person name="Berger F."/>
        </authorList>
    </citation>
    <scope>NUCLEOTIDE SEQUENCE [LARGE SCALE GENOMIC DNA]</scope>
    <source>
        <strain evidence="4">Tak-1</strain>
    </source>
</reference>
<feature type="compositionally biased region" description="Low complexity" evidence="1">
    <location>
        <begin position="1"/>
        <end position="12"/>
    </location>
</feature>
<dbReference type="SMART" id="SM00367">
    <property type="entry name" value="LRR_CC"/>
    <property type="match status" value="4"/>
</dbReference>
<dbReference type="InterPro" id="IPR006553">
    <property type="entry name" value="Leu-rich_rpt_Cys-con_subtyp"/>
</dbReference>
<feature type="domain" description="F-box" evidence="2">
    <location>
        <begin position="82"/>
        <end position="122"/>
    </location>
</feature>